<keyword evidence="4" id="KW-1185">Reference proteome</keyword>
<reference evidence="3 4" key="1">
    <citation type="submission" date="2023-09" db="EMBL/GenBank/DDBJ databases">
        <title>Novel taxa isolated from Blanes Bay.</title>
        <authorList>
            <person name="Rey-Velasco X."/>
            <person name="Lucena T."/>
        </authorList>
    </citation>
    <scope>NUCLEOTIDE SEQUENCE [LARGE SCALE GENOMIC DNA]</scope>
    <source>
        <strain evidence="3 4">S334</strain>
    </source>
</reference>
<dbReference type="PANTHER" id="PTHR12147:SF26">
    <property type="entry name" value="PEPTIDASE M28 DOMAIN-CONTAINING PROTEIN"/>
    <property type="match status" value="1"/>
</dbReference>
<name>A0ABU3L337_9FLAO</name>
<accession>A0ABU3L337</accession>
<evidence type="ECO:0000313" key="3">
    <source>
        <dbReference type="EMBL" id="MDT7828161.1"/>
    </source>
</evidence>
<proteinExistence type="predicted"/>
<dbReference type="SUPFAM" id="SSF53187">
    <property type="entry name" value="Zn-dependent exopeptidases"/>
    <property type="match status" value="1"/>
</dbReference>
<feature type="domain" description="Peptidase M28" evidence="2">
    <location>
        <begin position="129"/>
        <end position="329"/>
    </location>
</feature>
<dbReference type="CDD" id="cd03877">
    <property type="entry name" value="M28_like"/>
    <property type="match status" value="1"/>
</dbReference>
<keyword evidence="1" id="KW-0732">Signal</keyword>
<protein>
    <submittedName>
        <fullName evidence="3">M20/M25/M40 family metallo-hydrolase</fullName>
    </submittedName>
</protein>
<comment type="caution">
    <text evidence="3">The sequence shown here is derived from an EMBL/GenBank/DDBJ whole genome shotgun (WGS) entry which is preliminary data.</text>
</comment>
<dbReference type="InterPro" id="IPR007484">
    <property type="entry name" value="Peptidase_M28"/>
</dbReference>
<dbReference type="Gene3D" id="3.40.630.10">
    <property type="entry name" value="Zn peptidases"/>
    <property type="match status" value="1"/>
</dbReference>
<dbReference type="RefSeq" id="WP_314013320.1">
    <property type="nucleotide sequence ID" value="NZ_JAVTTP010000001.1"/>
</dbReference>
<dbReference type="EMBL" id="JAVTTP010000001">
    <property type="protein sequence ID" value="MDT7828161.1"/>
    <property type="molecule type" value="Genomic_DNA"/>
</dbReference>
<evidence type="ECO:0000259" key="2">
    <source>
        <dbReference type="Pfam" id="PF04389"/>
    </source>
</evidence>
<dbReference type="Pfam" id="PF04389">
    <property type="entry name" value="Peptidase_M28"/>
    <property type="match status" value="1"/>
</dbReference>
<evidence type="ECO:0000256" key="1">
    <source>
        <dbReference type="SAM" id="SignalP"/>
    </source>
</evidence>
<feature type="signal peptide" evidence="1">
    <location>
        <begin position="1"/>
        <end position="22"/>
    </location>
</feature>
<evidence type="ECO:0000313" key="4">
    <source>
        <dbReference type="Proteomes" id="UP001250656"/>
    </source>
</evidence>
<sequence length="351" mass="39134">MKKRLVTLVLLGALAYSCGASKIDETVILNSKEPVGSSQRPDKLYKKPSDIEGIDEIVNTKKTQFSNIGRIGFLMNYLASDELQGRDTGSEGIEKAANLIEVMFLKNGIRPYFDGYRDTISTYEKPAYNMVGVVEGNDPELKDEYIVVGAHYDHLGLVEPENGDNIANGANDNASGTTTVLELARYFGNSKSNKRSIIFALFSAEEKGLVGSKHLAQKLKAQNLDIYTVLNYEMDGVPLVDKDYLMYLTGYEMSNLAEVANSYSDITYAGYLPKAQEFNLFKRSDNYAFHEVFKVPSQTFSTFDFTNFDHYHKVGDEISEMDFGHMANVVNKSIPVIEGIANAPSKEIKYN</sequence>
<dbReference type="InterPro" id="IPR045175">
    <property type="entry name" value="M28_fam"/>
</dbReference>
<dbReference type="PROSITE" id="PS51257">
    <property type="entry name" value="PROKAR_LIPOPROTEIN"/>
    <property type="match status" value="1"/>
</dbReference>
<gene>
    <name evidence="3" type="ORF">RQM65_05720</name>
</gene>
<dbReference type="Proteomes" id="UP001250656">
    <property type="component" value="Unassembled WGS sequence"/>
</dbReference>
<organism evidence="3 4">
    <name type="scientific">Pricia mediterranea</name>
    <dbReference type="NCBI Taxonomy" id="3076079"/>
    <lineage>
        <taxon>Bacteria</taxon>
        <taxon>Pseudomonadati</taxon>
        <taxon>Bacteroidota</taxon>
        <taxon>Flavobacteriia</taxon>
        <taxon>Flavobacteriales</taxon>
        <taxon>Flavobacteriaceae</taxon>
        <taxon>Pricia</taxon>
    </lineage>
</organism>
<dbReference type="PANTHER" id="PTHR12147">
    <property type="entry name" value="METALLOPEPTIDASE M28 FAMILY MEMBER"/>
    <property type="match status" value="1"/>
</dbReference>
<feature type="chain" id="PRO_5047258668" evidence="1">
    <location>
        <begin position="23"/>
        <end position="351"/>
    </location>
</feature>